<gene>
    <name evidence="1" type="ORF">PBI_PIRO94_40</name>
</gene>
<dbReference type="RefSeq" id="YP_009198253.1">
    <property type="nucleotide sequence ID" value="NC_028794.1"/>
</dbReference>
<reference evidence="1 2" key="1">
    <citation type="submission" date="2014-07" db="EMBL/GenBank/DDBJ databases">
        <authorList>
            <person name="Edwards J.M."/>
            <person name="Maric E."/>
            <person name="Piro B.S."/>
            <person name="Zarchy R.E."/>
            <person name="Bollivar D.W."/>
            <person name="Anders K.R."/>
            <person name="Braun M.A."/>
            <person name="Delesalle V.A."/>
            <person name="Hughes L.E."/>
            <person name="Ware V.C."/>
            <person name="Bradley K.W."/>
            <person name="Barker L.P."/>
            <person name="Asai D.J."/>
            <person name="Bowman C.A."/>
            <person name="Russell D.A."/>
            <person name="Pope W.H."/>
            <person name="Jacobs-Sera D."/>
            <person name="Hendrix R.W."/>
            <person name="Hatfull G.F."/>
        </authorList>
    </citation>
    <scope>NUCLEOTIDE SEQUENCE [LARGE SCALE GENOMIC DNA]</scope>
</reference>
<dbReference type="Proteomes" id="UP000207645">
    <property type="component" value="Segment"/>
</dbReference>
<protein>
    <submittedName>
        <fullName evidence="1">Uncharacterized protein</fullName>
    </submittedName>
</protein>
<keyword evidence="2" id="KW-1185">Reference proteome</keyword>
<organism evidence="1 2">
    <name type="scientific">Mycobacterium phage Piro94</name>
    <dbReference type="NCBI Taxonomy" id="1527520"/>
    <lineage>
        <taxon>Viruses</taxon>
        <taxon>Duplodnaviria</taxon>
        <taxon>Heunggongvirae</taxon>
        <taxon>Uroviricota</taxon>
        <taxon>Caudoviricetes</taxon>
        <taxon>Turbidovirus</taxon>
        <taxon>Turbidovirus piro94</taxon>
    </lineage>
</organism>
<accession>A0A076YNZ3</accession>
<dbReference type="OrthoDB" id="27405at10239"/>
<name>A0A076YNZ3_9CAUD</name>
<dbReference type="KEGG" id="vg:26625395"/>
<evidence type="ECO:0000313" key="2">
    <source>
        <dbReference type="Proteomes" id="UP000207645"/>
    </source>
</evidence>
<evidence type="ECO:0000313" key="1">
    <source>
        <dbReference type="EMBL" id="AIK67756.1"/>
    </source>
</evidence>
<sequence>MIEPGVYVEVVYGGQRLSHKALINDVPVIGAVDRDLMALQLIDWSLDRVVDEVKRELRRMERG</sequence>
<proteinExistence type="predicted"/>
<dbReference type="GeneID" id="26625395"/>
<dbReference type="EMBL" id="KM197169">
    <property type="protein sequence ID" value="AIK67756.1"/>
    <property type="molecule type" value="Genomic_DNA"/>
</dbReference>